<dbReference type="PANTHER" id="PTHR11177:SF317">
    <property type="entry name" value="CHITINASE 12-RELATED"/>
    <property type="match status" value="1"/>
</dbReference>
<dbReference type="EC" id="3.2.1.14" evidence="2"/>
<dbReference type="EMBL" id="CP026520">
    <property type="protein sequence ID" value="QAV16301.1"/>
    <property type="molecule type" value="Genomic_DNA"/>
</dbReference>
<keyword evidence="3 6" id="KW-0378">Hydrolase</keyword>
<dbReference type="GO" id="GO:0005975">
    <property type="term" value="P:carbohydrate metabolic process"/>
    <property type="evidence" value="ECO:0007669"/>
    <property type="project" value="InterPro"/>
</dbReference>
<accession>A0A410WPN7</accession>
<dbReference type="EMBL" id="JAMDMJ010000034">
    <property type="protein sequence ID" value="MCY9598762.1"/>
    <property type="molecule type" value="Genomic_DNA"/>
</dbReference>
<protein>
    <recommendedName>
        <fullName evidence="2">chitinase</fullName>
        <ecNumber evidence="2">3.2.1.14</ecNumber>
    </recommendedName>
</protein>
<keyword evidence="12" id="KW-1185">Reference proteome</keyword>
<dbReference type="GO" id="GO:0008843">
    <property type="term" value="F:endochitinase activity"/>
    <property type="evidence" value="ECO:0007669"/>
    <property type="project" value="UniProtKB-EC"/>
</dbReference>
<dbReference type="PROSITE" id="PS01095">
    <property type="entry name" value="GH18_1"/>
    <property type="match status" value="3"/>
</dbReference>
<comment type="catalytic activity">
    <reaction evidence="1">
        <text>Random endo-hydrolysis of N-acetyl-beta-D-glucosaminide (1-&gt;4)-beta-linkages in chitin and chitodextrins.</text>
        <dbReference type="EC" id="3.2.1.14"/>
    </reaction>
</comment>
<evidence type="ECO:0000259" key="8">
    <source>
        <dbReference type="PROSITE" id="PS51910"/>
    </source>
</evidence>
<evidence type="ECO:0000256" key="4">
    <source>
        <dbReference type="ARBA" id="ARBA00023024"/>
    </source>
</evidence>
<dbReference type="SMART" id="SM00636">
    <property type="entry name" value="Glyco_18"/>
    <property type="match status" value="3"/>
</dbReference>
<dbReference type="PROSITE" id="PS51910">
    <property type="entry name" value="GH18_2"/>
    <property type="match status" value="3"/>
</dbReference>
<dbReference type="InterPro" id="IPR001223">
    <property type="entry name" value="Glyco_hydro18_cat"/>
</dbReference>
<feature type="domain" description="GH18" evidence="8">
    <location>
        <begin position="897"/>
        <end position="1240"/>
    </location>
</feature>
<dbReference type="InterPro" id="IPR001119">
    <property type="entry name" value="SLH_dom"/>
</dbReference>
<keyword evidence="4" id="KW-0146">Chitin degradation</keyword>
<name>A0A410WPN7_9BACL</name>
<dbReference type="InterPro" id="IPR001579">
    <property type="entry name" value="Glyco_hydro_18_chit_AS"/>
</dbReference>
<feature type="domain" description="SLH" evidence="7">
    <location>
        <begin position="92"/>
        <end position="155"/>
    </location>
</feature>
<dbReference type="Gene3D" id="3.20.20.80">
    <property type="entry name" value="Glycosidases"/>
    <property type="match status" value="3"/>
</dbReference>
<dbReference type="GO" id="GO:0006032">
    <property type="term" value="P:chitin catabolic process"/>
    <property type="evidence" value="ECO:0007669"/>
    <property type="project" value="UniProtKB-KW"/>
</dbReference>
<dbReference type="CDD" id="cd06548">
    <property type="entry name" value="GH18_chitinase"/>
    <property type="match status" value="3"/>
</dbReference>
<dbReference type="InterPro" id="IPR050314">
    <property type="entry name" value="Glycosyl_Hydrlase_18"/>
</dbReference>
<evidence type="ECO:0000256" key="2">
    <source>
        <dbReference type="ARBA" id="ARBA00012729"/>
    </source>
</evidence>
<organism evidence="10 11">
    <name type="scientific">Paenibacillus chitinolyticus</name>
    <dbReference type="NCBI Taxonomy" id="79263"/>
    <lineage>
        <taxon>Bacteria</taxon>
        <taxon>Bacillati</taxon>
        <taxon>Bacillota</taxon>
        <taxon>Bacilli</taxon>
        <taxon>Bacillales</taxon>
        <taxon>Paenibacillaceae</taxon>
        <taxon>Paenibacillus</taxon>
    </lineage>
</organism>
<dbReference type="Proteomes" id="UP001527202">
    <property type="component" value="Unassembled WGS sequence"/>
</dbReference>
<keyword evidence="5 6" id="KW-0326">Glycosidase</keyword>
<dbReference type="Pfam" id="PF00395">
    <property type="entry name" value="SLH"/>
    <property type="match status" value="3"/>
</dbReference>
<dbReference type="OrthoDB" id="185675at2"/>
<dbReference type="Proteomes" id="UP000288943">
    <property type="component" value="Chromosome"/>
</dbReference>
<gene>
    <name evidence="9" type="ORF">M5X16_23685</name>
    <name evidence="10" type="ORF">PC41400_00720</name>
</gene>
<dbReference type="PANTHER" id="PTHR11177">
    <property type="entry name" value="CHITINASE"/>
    <property type="match status" value="1"/>
</dbReference>
<evidence type="ECO:0000256" key="5">
    <source>
        <dbReference type="ARBA" id="ARBA00023295"/>
    </source>
</evidence>
<dbReference type="SUPFAM" id="SSF54556">
    <property type="entry name" value="Chitinase insertion domain"/>
    <property type="match status" value="3"/>
</dbReference>
<dbReference type="RefSeq" id="WP_053228747.1">
    <property type="nucleotide sequence ID" value="NZ_CP026520.1"/>
</dbReference>
<evidence type="ECO:0000256" key="3">
    <source>
        <dbReference type="ARBA" id="ARBA00022801"/>
    </source>
</evidence>
<proteinExistence type="predicted"/>
<feature type="domain" description="SLH" evidence="7">
    <location>
        <begin position="33"/>
        <end position="91"/>
    </location>
</feature>
<evidence type="ECO:0000313" key="10">
    <source>
        <dbReference type="EMBL" id="QAV16301.1"/>
    </source>
</evidence>
<evidence type="ECO:0000313" key="11">
    <source>
        <dbReference type="Proteomes" id="UP000288943"/>
    </source>
</evidence>
<sequence>MKALKQSFVWRWLVLLLCTSMVFSTYLTVVSGQASAQPADIKGHWAEKELGEWHDKGLIQGYSDGSLQPDNAITRAELMALINRYYKLTASASIQFTDVTAEQWQYEQISKAVAAGYVDGYSDGSIRPDQPVSRQESAVMLSKLLKLDEASEDALKNIKDAASIADWSKGAVSAMVAKGVIEGYEDGTFRPAGKLTRAETVVLLGRAPSLQTVSYDKAGTFGPASGTETVNGDVAVNVSGVTLQNTVIQGNLLLGKGIGNGDVTLKNVKVTGTVTVNGGGENSIHLVDTVLIKVVVDKETGVVRLVAQGNTSVQETYVQSSAKLEESSLTGAGFIDVIFAKVLSAGSSVQLIGSFNSLHVLASGIKVEISKGSIGKVIVDGSDTTLAVNNDASIVSLVLNDLAKITGYGSVENATVNEGGKGSSFEKAPVKVDGPQKGSIIIGLPIGGGWGGSGGSSGGGSTETAKKVIAYVPGWKNWSASNPIDAAKLTHINYAFTHVKDNKIVSLPAQNDDANYAYLQSLKKDNPKLKILPSVGGWGADGFSDAALTESARNTFADSIIEYIKKYKLDGVDLDWEYPTQSADGVMKARPEDKQNFTLMLQTIREKLNALGSQDGKYYELTIAVGATKKYLDGVEIEKITPLLDNINLMTYDFHGGWDTKTAHHTNLYAGDLSVDSSVKLYLANKVPASKIVIGGAFYSHLWTDVEAAGGKIVGQKAVGNGATPTYNEIISNYNEASGYKRYWDSEANAPYLYSEQTKVFLSYDDPQSLHEKGSYVLNQKLGGAMFWEYSQDQTGALLDALVKGVQGKTLNPDTTTVPAAPAVTGVSEGQTYKTGVLPNWKDAAGTASGATLNGAAYTKGTGITEAGEYTLVVTAAHGKSGKTASTTVKFKVEPQTKVIAYVGGWKNWSEAKPVDASKLTHINYAFTHVKDNKIVPIEVQNDDANYAYLHSLKAQNADLKTLISVGGWGADGFSDAALTEASRQTFTDSIIDYVKKYNLDGVDLDWEYPTQSADGVMKARPEDKQNFTSLLQLMRDKLNALGLETNRYYELTIAVGAGSGYLKGVEIDKITPLLDNMNLMTYDLSGGWVPKTEHHTNLYGSGNSVDQSVQLYKNSGVPSSKIVIGAAFYSHLWTNVESSANNGLGQKAVGTGATPTYSVTLATYSEANGYTRYWDQNAKAPYLYNAQTGIFISFDDPESMAEKAAYTLKEKLGGAMFWEYSQDETGALLSALVDGLKGNPYTPDTTSVPAKPQIANITEGETYTTGVLPNWTDAPGTVGVATLNGEEYIKGTGITEAGDYTLVVTAVHGKSGKTASTTVKFKVDPRKKVIAYIAGWEDWSVTNSVYANKLTHLNYSFTLVKDNKIITRPEQKDDQNYQYIHSLKAQNPNLKVLFAVGGWGADGFSDAVLTNEARDTFSNSIIDYIKKYKLDGVDIDWEYPTISADGLMKARPEDKHNYTLFLQMLRDKLNQLGLADNKYYELSMAAGAGPSHLQALEAEEISKYLDNFNIMNYDYSGGWVQKTEHHTNVYGPGLSMETVVKRFKDAKVPANKIVVGIAFYSHIWTDVQSTANNGLGQAAKGSGSTPTYNEILEKYNAANGYTRYWDDAAKAPYLFDGSTWLSYDDPESIKAKAQYVQDQGLGGAMFWEYSMDKSGALLDALIQVIPVK</sequence>
<dbReference type="Gene3D" id="3.10.50.10">
    <property type="match status" value="3"/>
</dbReference>
<feature type="domain" description="GH18" evidence="8">
    <location>
        <begin position="1328"/>
        <end position="1669"/>
    </location>
</feature>
<keyword evidence="4" id="KW-0119">Carbohydrate metabolism</keyword>
<dbReference type="PROSITE" id="PS51272">
    <property type="entry name" value="SLH"/>
    <property type="match status" value="3"/>
</dbReference>
<dbReference type="Pfam" id="PF00704">
    <property type="entry name" value="Glyco_hydro_18"/>
    <property type="match status" value="3"/>
</dbReference>
<evidence type="ECO:0000313" key="12">
    <source>
        <dbReference type="Proteomes" id="UP001527202"/>
    </source>
</evidence>
<reference evidence="10 11" key="1">
    <citation type="submission" date="2018-01" db="EMBL/GenBank/DDBJ databases">
        <title>The whole genome sequencing and assembly of Paenibacillus chitinolyticus KCCM 41400 strain.</title>
        <authorList>
            <person name="Kim J.-Y."/>
            <person name="Park M.-K."/>
            <person name="Lee Y.-J."/>
            <person name="Yi H."/>
            <person name="Bahn Y.-S."/>
            <person name="Kim J.F."/>
            <person name="Lee D.-W."/>
        </authorList>
    </citation>
    <scope>NUCLEOTIDE SEQUENCE [LARGE SCALE GENOMIC DNA]</scope>
    <source>
        <strain evidence="10 11">KCCM 41400</strain>
    </source>
</reference>
<dbReference type="InterPro" id="IPR017853">
    <property type="entry name" value="GH"/>
</dbReference>
<dbReference type="InterPro" id="IPR029070">
    <property type="entry name" value="Chitinase_insertion_sf"/>
</dbReference>
<dbReference type="GeneID" id="95373337"/>
<feature type="domain" description="GH18" evidence="8">
    <location>
        <begin position="466"/>
        <end position="809"/>
    </location>
</feature>
<feature type="domain" description="SLH" evidence="7">
    <location>
        <begin position="156"/>
        <end position="218"/>
    </location>
</feature>
<keyword evidence="4" id="KW-0624">Polysaccharide degradation</keyword>
<evidence type="ECO:0000256" key="6">
    <source>
        <dbReference type="RuleBase" id="RU000489"/>
    </source>
</evidence>
<reference evidence="9 12" key="2">
    <citation type="submission" date="2022-05" db="EMBL/GenBank/DDBJ databases">
        <title>Genome Sequencing of Bee-Associated Microbes.</title>
        <authorList>
            <person name="Dunlap C."/>
        </authorList>
    </citation>
    <scope>NUCLEOTIDE SEQUENCE [LARGE SCALE GENOMIC DNA]</scope>
    <source>
        <strain evidence="9 12">NRRL B-23120</strain>
    </source>
</reference>
<dbReference type="GO" id="GO:0008061">
    <property type="term" value="F:chitin binding"/>
    <property type="evidence" value="ECO:0007669"/>
    <property type="project" value="InterPro"/>
</dbReference>
<dbReference type="InterPro" id="IPR011583">
    <property type="entry name" value="Chitinase_II/V-like_cat"/>
</dbReference>
<dbReference type="KEGG" id="pchi:PC41400_00720"/>
<evidence type="ECO:0000259" key="7">
    <source>
        <dbReference type="PROSITE" id="PS51272"/>
    </source>
</evidence>
<dbReference type="SUPFAM" id="SSF51445">
    <property type="entry name" value="(Trans)glycosidases"/>
    <property type="match status" value="3"/>
</dbReference>
<evidence type="ECO:0000313" key="9">
    <source>
        <dbReference type="EMBL" id="MCY9598762.1"/>
    </source>
</evidence>
<evidence type="ECO:0000256" key="1">
    <source>
        <dbReference type="ARBA" id="ARBA00000822"/>
    </source>
</evidence>